<evidence type="ECO:0000313" key="3">
    <source>
        <dbReference type="Proteomes" id="UP000186917"/>
    </source>
</evidence>
<proteinExistence type="predicted"/>
<gene>
    <name evidence="2" type="ORF">SAMN05421788_1165</name>
</gene>
<reference evidence="3" key="1">
    <citation type="submission" date="2017-01" db="EMBL/GenBank/DDBJ databases">
        <authorList>
            <person name="Varghese N."/>
            <person name="Submissions S."/>
        </authorList>
    </citation>
    <scope>NUCLEOTIDE SEQUENCE [LARGE SCALE GENOMIC DNA]</scope>
    <source>
        <strain evidence="3">DSM 21054</strain>
    </source>
</reference>
<dbReference type="KEGG" id="fln:FLA_2810"/>
<feature type="domain" description="Protein NO VEIN C-terminal" evidence="1">
    <location>
        <begin position="274"/>
        <end position="362"/>
    </location>
</feature>
<keyword evidence="3" id="KW-1185">Reference proteome</keyword>
<dbReference type="EMBL" id="FTOR01000016">
    <property type="protein sequence ID" value="SIT34351.1"/>
    <property type="molecule type" value="Genomic_DNA"/>
</dbReference>
<dbReference type="AlphaFoldDB" id="A0A173MH25"/>
<dbReference type="RefSeq" id="WP_076382681.1">
    <property type="nucleotide sequence ID" value="NZ_AP017422.1"/>
</dbReference>
<name>A0A173MH25_9BACT</name>
<dbReference type="Proteomes" id="UP000186917">
    <property type="component" value="Unassembled WGS sequence"/>
</dbReference>
<dbReference type="OrthoDB" id="9781481at2"/>
<accession>A0A173MH25</accession>
<dbReference type="STRING" id="477680.SAMN05421788_1165"/>
<dbReference type="InterPro" id="IPR024975">
    <property type="entry name" value="NOV_C"/>
</dbReference>
<dbReference type="Pfam" id="PF13020">
    <property type="entry name" value="NOV_C"/>
    <property type="match status" value="1"/>
</dbReference>
<sequence>MNYQALHELIKLYKDNFTRINHLEIYKWEAVKHFQDHWHIDSDDFTGMLKNALSKAGNLMDSGKYFPRRMIFQFAESDPETVRTCFKNLYDESKDLYDRLNQFNTAIREVWQTHYSNLDNYYQDPRARLVYLNFRYPDTYFFYKFRMFQKVAKRIEYPCVPKKSKVQDVFHYTNMCYQILHEIKKDNELLIMHQERLNEHCYADPKFHILTQDIIYAADKHLDNFSAVPIENFHFDLIDTDYTIFDSQPSFTGRFVDYQGRQAEMSRIGLLGEQYVFERECNLIASYNIRKKPRHVSVEDGDGLGFDILSYNSDGSEKYIEVKTTTGHFHTPFYITRTELNKSREHPNKYWLYRVCNFNESEKKASLMQIPGDLSPFCENPSQYLVKLSPQHSSIT</sequence>
<organism evidence="2 3">
    <name type="scientific">Filimonas lacunae</name>
    <dbReference type="NCBI Taxonomy" id="477680"/>
    <lineage>
        <taxon>Bacteria</taxon>
        <taxon>Pseudomonadati</taxon>
        <taxon>Bacteroidota</taxon>
        <taxon>Chitinophagia</taxon>
        <taxon>Chitinophagales</taxon>
        <taxon>Chitinophagaceae</taxon>
        <taxon>Filimonas</taxon>
    </lineage>
</organism>
<evidence type="ECO:0000313" key="2">
    <source>
        <dbReference type="EMBL" id="SIT34351.1"/>
    </source>
</evidence>
<evidence type="ECO:0000259" key="1">
    <source>
        <dbReference type="Pfam" id="PF13020"/>
    </source>
</evidence>
<protein>
    <recommendedName>
        <fullName evidence="1">Protein NO VEIN C-terminal domain-containing protein</fullName>
    </recommendedName>
</protein>